<evidence type="ECO:0000256" key="10">
    <source>
        <dbReference type="SAM" id="SignalP"/>
    </source>
</evidence>
<feature type="chain" id="PRO_5045081553" description="GOLD domain-containing protein" evidence="10">
    <location>
        <begin position="25"/>
        <end position="215"/>
    </location>
</feature>
<proteinExistence type="inferred from homology"/>
<evidence type="ECO:0000256" key="9">
    <source>
        <dbReference type="SAM" id="Phobius"/>
    </source>
</evidence>
<dbReference type="InterPro" id="IPR015720">
    <property type="entry name" value="Emp24-like"/>
</dbReference>
<feature type="signal peptide" evidence="10">
    <location>
        <begin position="1"/>
        <end position="24"/>
    </location>
</feature>
<organism evidence="12 13">
    <name type="scientific">Somion occarium</name>
    <dbReference type="NCBI Taxonomy" id="3059160"/>
    <lineage>
        <taxon>Eukaryota</taxon>
        <taxon>Fungi</taxon>
        <taxon>Dikarya</taxon>
        <taxon>Basidiomycota</taxon>
        <taxon>Agaricomycotina</taxon>
        <taxon>Agaricomycetes</taxon>
        <taxon>Polyporales</taxon>
        <taxon>Cerrenaceae</taxon>
        <taxon>Somion</taxon>
    </lineage>
</organism>
<keyword evidence="13" id="KW-1185">Reference proteome</keyword>
<name>A0ABP1D3G2_9APHY</name>
<keyword evidence="6 9" id="KW-0472">Membrane</keyword>
<keyword evidence="5 9" id="KW-1133">Transmembrane helix</keyword>
<comment type="subcellular location">
    <subcellularLocation>
        <location evidence="7">Endomembrane system</location>
        <topology evidence="7">Single-pass membrane protein</topology>
    </subcellularLocation>
    <subcellularLocation>
        <location evidence="1 8">Membrane</location>
        <topology evidence="1 8">Single-pass type I membrane protein</topology>
    </subcellularLocation>
</comment>
<evidence type="ECO:0000313" key="12">
    <source>
        <dbReference type="EMBL" id="CAL1702431.1"/>
    </source>
</evidence>
<evidence type="ECO:0000256" key="2">
    <source>
        <dbReference type="ARBA" id="ARBA00007104"/>
    </source>
</evidence>
<dbReference type="PROSITE" id="PS50866">
    <property type="entry name" value="GOLD"/>
    <property type="match status" value="1"/>
</dbReference>
<accession>A0ABP1D3G2</accession>
<evidence type="ECO:0000256" key="8">
    <source>
        <dbReference type="RuleBase" id="RU003827"/>
    </source>
</evidence>
<gene>
    <name evidence="12" type="ORF">GFSPODELE1_LOCUS4040</name>
</gene>
<evidence type="ECO:0000256" key="3">
    <source>
        <dbReference type="ARBA" id="ARBA00022692"/>
    </source>
</evidence>
<dbReference type="SMART" id="SM01190">
    <property type="entry name" value="EMP24_GP25L"/>
    <property type="match status" value="1"/>
</dbReference>
<reference evidence="13" key="1">
    <citation type="submission" date="2024-04" db="EMBL/GenBank/DDBJ databases">
        <authorList>
            <person name="Shaw F."/>
            <person name="Minotto A."/>
        </authorList>
    </citation>
    <scope>NUCLEOTIDE SEQUENCE [LARGE SCALE GENOMIC DNA]</scope>
</reference>
<evidence type="ECO:0000313" key="13">
    <source>
        <dbReference type="Proteomes" id="UP001497453"/>
    </source>
</evidence>
<protein>
    <recommendedName>
        <fullName evidence="11">GOLD domain-containing protein</fullName>
    </recommendedName>
</protein>
<dbReference type="Pfam" id="PF01105">
    <property type="entry name" value="EMP24_GP25L"/>
    <property type="match status" value="1"/>
</dbReference>
<keyword evidence="4 10" id="KW-0732">Signal</keyword>
<feature type="domain" description="GOLD" evidence="11">
    <location>
        <begin position="36"/>
        <end position="119"/>
    </location>
</feature>
<dbReference type="Proteomes" id="UP001497453">
    <property type="component" value="Chromosome 2"/>
</dbReference>
<evidence type="ECO:0000256" key="7">
    <source>
        <dbReference type="ARBA" id="ARBA00037847"/>
    </source>
</evidence>
<sequence length="215" mass="24380">MAAFYILLSCLLYVFLVAVSEVDATALTTAIGPNERLCFYTDVDKAGEKIGFYFAVQSGGSFDIDFEVKDPNDKVLLDGVRERQGDYVLTANTIGEYAFCFENDMSTLTEKLIDFDIMVESEPRRDPPAKPGQIAEQTSALEESIFKLNGMLLNIKRTQKYFHTRENRGFDTVKSTMNRLFWYALLESLGVVGMAILQVYILQTFFTKTGRKYKV</sequence>
<dbReference type="SUPFAM" id="SSF101576">
    <property type="entry name" value="Supernatant protein factor (SPF), C-terminal domain"/>
    <property type="match status" value="1"/>
</dbReference>
<evidence type="ECO:0000259" key="11">
    <source>
        <dbReference type="PROSITE" id="PS50866"/>
    </source>
</evidence>
<evidence type="ECO:0000256" key="5">
    <source>
        <dbReference type="ARBA" id="ARBA00022989"/>
    </source>
</evidence>
<dbReference type="EMBL" id="OZ037945">
    <property type="protein sequence ID" value="CAL1702431.1"/>
    <property type="molecule type" value="Genomic_DNA"/>
</dbReference>
<dbReference type="InterPro" id="IPR009038">
    <property type="entry name" value="GOLD_dom"/>
</dbReference>
<dbReference type="PANTHER" id="PTHR22811">
    <property type="entry name" value="TRANSMEMBRANE EMP24 DOMAIN-CONTAINING PROTEIN"/>
    <property type="match status" value="1"/>
</dbReference>
<evidence type="ECO:0000256" key="6">
    <source>
        <dbReference type="ARBA" id="ARBA00023136"/>
    </source>
</evidence>
<dbReference type="InterPro" id="IPR036598">
    <property type="entry name" value="GOLD_dom_sf"/>
</dbReference>
<keyword evidence="3 8" id="KW-0812">Transmembrane</keyword>
<evidence type="ECO:0000256" key="1">
    <source>
        <dbReference type="ARBA" id="ARBA00004479"/>
    </source>
</evidence>
<comment type="similarity">
    <text evidence="2 8">Belongs to the EMP24/GP25L family.</text>
</comment>
<evidence type="ECO:0000256" key="4">
    <source>
        <dbReference type="ARBA" id="ARBA00022729"/>
    </source>
</evidence>
<feature type="transmembrane region" description="Helical" evidence="9">
    <location>
        <begin position="180"/>
        <end position="202"/>
    </location>
</feature>